<dbReference type="GO" id="GO:0032259">
    <property type="term" value="P:methylation"/>
    <property type="evidence" value="ECO:0007669"/>
    <property type="project" value="UniProtKB-KW"/>
</dbReference>
<dbReference type="AlphaFoldDB" id="A0A4R5PHJ2"/>
<comment type="caution">
    <text evidence="2">The sequence shown here is derived from an EMBL/GenBank/DDBJ whole genome shotgun (WGS) entry which is preliminary data.</text>
</comment>
<dbReference type="InterPro" id="IPR041698">
    <property type="entry name" value="Methyltransf_25"/>
</dbReference>
<reference evidence="2 3" key="1">
    <citation type="journal article" date="2019" name="Sci. Rep.">
        <title>Extended insight into the Mycobacterium chelonae-abscessus complex through whole genome sequencing of Mycobacterium salmoniphilum outbreak and Mycobacterium salmoniphilum-like strains.</title>
        <authorList>
            <person name="Behra P.R.K."/>
            <person name="Das S."/>
            <person name="Pettersson B.M.F."/>
            <person name="Shirreff L."/>
            <person name="DuCote T."/>
            <person name="Jacobsson K.G."/>
            <person name="Ennis D.G."/>
            <person name="Kirsebom L.A."/>
        </authorList>
    </citation>
    <scope>NUCLEOTIDE SEQUENCE [LARGE SCALE GENOMIC DNA]</scope>
    <source>
        <strain evidence="2 3">DSM 45524</strain>
    </source>
</reference>
<evidence type="ECO:0000313" key="2">
    <source>
        <dbReference type="EMBL" id="TDH25769.1"/>
    </source>
</evidence>
<dbReference type="EMBL" id="RXLR01000005">
    <property type="protein sequence ID" value="TDH25769.1"/>
    <property type="molecule type" value="Genomic_DNA"/>
</dbReference>
<dbReference type="GO" id="GO:0008168">
    <property type="term" value="F:methyltransferase activity"/>
    <property type="evidence" value="ECO:0007669"/>
    <property type="project" value="UniProtKB-KW"/>
</dbReference>
<gene>
    <name evidence="2" type="ORF">EJ571_00190</name>
</gene>
<accession>A0A4R5PHJ2</accession>
<evidence type="ECO:0000313" key="3">
    <source>
        <dbReference type="Proteomes" id="UP000295627"/>
    </source>
</evidence>
<dbReference type="Proteomes" id="UP000295627">
    <property type="component" value="Unassembled WGS sequence"/>
</dbReference>
<dbReference type="Gene3D" id="3.40.50.150">
    <property type="entry name" value="Vaccinia Virus protein VP39"/>
    <property type="match status" value="1"/>
</dbReference>
<keyword evidence="2" id="KW-0489">Methyltransferase</keyword>
<keyword evidence="2" id="KW-0808">Transferase</keyword>
<dbReference type="Pfam" id="PF13649">
    <property type="entry name" value="Methyltransf_25"/>
    <property type="match status" value="1"/>
</dbReference>
<feature type="domain" description="Methyltransferase" evidence="1">
    <location>
        <begin position="55"/>
        <end position="151"/>
    </location>
</feature>
<organism evidence="2 3">
    <name type="scientific">Mycobacteroides franklinii</name>
    <dbReference type="NCBI Taxonomy" id="948102"/>
    <lineage>
        <taxon>Bacteria</taxon>
        <taxon>Bacillati</taxon>
        <taxon>Actinomycetota</taxon>
        <taxon>Actinomycetes</taxon>
        <taxon>Mycobacteriales</taxon>
        <taxon>Mycobacteriaceae</taxon>
        <taxon>Mycobacteroides</taxon>
    </lineage>
</organism>
<dbReference type="CDD" id="cd02440">
    <property type="entry name" value="AdoMet_MTases"/>
    <property type="match status" value="1"/>
</dbReference>
<evidence type="ECO:0000259" key="1">
    <source>
        <dbReference type="Pfam" id="PF13649"/>
    </source>
</evidence>
<proteinExistence type="predicted"/>
<dbReference type="InterPro" id="IPR029063">
    <property type="entry name" value="SAM-dependent_MTases_sf"/>
</dbReference>
<dbReference type="PANTHER" id="PTHR43591">
    <property type="entry name" value="METHYLTRANSFERASE"/>
    <property type="match status" value="1"/>
</dbReference>
<name>A0A4R5PHJ2_9MYCO</name>
<dbReference type="SUPFAM" id="SSF53335">
    <property type="entry name" value="S-adenosyl-L-methionine-dependent methyltransferases"/>
    <property type="match status" value="1"/>
</dbReference>
<sequence>MPTTWMDTVVRQVRRAGDFPFPHQAAFMLDNPIHRKFVNPTGVAQQLALRGDEWVLEIGPGPGIFSVPIAARLPRGHLDLFDVQPEMLDKVRRKLQRAGHRNAGFYSGDASGGLPFPDNTFDVAFLASVIGEVPDKEACIRSLGQVLKPGGRLIFHEIFLDPDRLGIKELRALTEPQGFAFASATGSRWRDIVEFTRTEDA</sequence>
<protein>
    <submittedName>
        <fullName evidence="2">Methyltransferase domain-containing protein</fullName>
    </submittedName>
</protein>